<evidence type="ECO:0000256" key="2">
    <source>
        <dbReference type="ARBA" id="ARBA00022729"/>
    </source>
</evidence>
<keyword evidence="12" id="KW-1185">Reference proteome</keyword>
<dbReference type="Pfam" id="PF00593">
    <property type="entry name" value="TonB_dep_Rec_b-barrel"/>
    <property type="match status" value="1"/>
</dbReference>
<keyword evidence="2 8" id="KW-0732">Signal</keyword>
<dbReference type="Gene3D" id="2.40.170.20">
    <property type="entry name" value="TonB-dependent receptor, beta-barrel domain"/>
    <property type="match status" value="1"/>
</dbReference>
<dbReference type="InterPro" id="IPR010104">
    <property type="entry name" value="TonB_rcpt_bac"/>
</dbReference>
<dbReference type="InterPro" id="IPR037066">
    <property type="entry name" value="Plug_dom_sf"/>
</dbReference>
<feature type="signal peptide" evidence="8">
    <location>
        <begin position="1"/>
        <end position="32"/>
    </location>
</feature>
<dbReference type="InterPro" id="IPR000531">
    <property type="entry name" value="Beta-barrel_TonB"/>
</dbReference>
<name>A0A3N1P0Z1_9GAMM</name>
<keyword evidence="4 6" id="KW-0472">Membrane</keyword>
<evidence type="ECO:0000256" key="1">
    <source>
        <dbReference type="ARBA" id="ARBA00004442"/>
    </source>
</evidence>
<evidence type="ECO:0000256" key="8">
    <source>
        <dbReference type="SAM" id="SignalP"/>
    </source>
</evidence>
<dbReference type="InterPro" id="IPR010917">
    <property type="entry name" value="TonB_rcpt_CS"/>
</dbReference>
<dbReference type="PROSITE" id="PS01156">
    <property type="entry name" value="TONB_DEPENDENT_REC_2"/>
    <property type="match status" value="1"/>
</dbReference>
<dbReference type="AlphaFoldDB" id="A0A3N1P0Z1"/>
<evidence type="ECO:0000256" key="4">
    <source>
        <dbReference type="ARBA" id="ARBA00023136"/>
    </source>
</evidence>
<feature type="domain" description="TonB-dependent receptor plug" evidence="10">
    <location>
        <begin position="57"/>
        <end position="161"/>
    </location>
</feature>
<dbReference type="RefSeq" id="WP_123638653.1">
    <property type="nucleotide sequence ID" value="NZ_RJUK01000001.1"/>
</dbReference>
<keyword evidence="5" id="KW-0998">Cell outer membrane</keyword>
<evidence type="ECO:0000313" key="11">
    <source>
        <dbReference type="EMBL" id="ROQ21709.1"/>
    </source>
</evidence>
<dbReference type="Proteomes" id="UP000273643">
    <property type="component" value="Unassembled WGS sequence"/>
</dbReference>
<keyword evidence="3 6" id="KW-0798">TonB box</keyword>
<dbReference type="PANTHER" id="PTHR40980:SF3">
    <property type="entry name" value="TONB-DEPENDENT RECEPTOR-LIKE BETA-BARREL DOMAIN-CONTAINING PROTEIN"/>
    <property type="match status" value="1"/>
</dbReference>
<evidence type="ECO:0000259" key="10">
    <source>
        <dbReference type="Pfam" id="PF07715"/>
    </source>
</evidence>
<evidence type="ECO:0000259" key="9">
    <source>
        <dbReference type="Pfam" id="PF00593"/>
    </source>
</evidence>
<dbReference type="PANTHER" id="PTHR40980">
    <property type="entry name" value="PLUG DOMAIN-CONTAINING PROTEIN"/>
    <property type="match status" value="1"/>
</dbReference>
<feature type="chain" id="PRO_5017969163" evidence="8">
    <location>
        <begin position="33"/>
        <end position="970"/>
    </location>
</feature>
<comment type="caution">
    <text evidence="11">The sequence shown here is derived from an EMBL/GenBank/DDBJ whole genome shotgun (WGS) entry which is preliminary data.</text>
</comment>
<sequence>MTTKATNLSPKRLAQAIALGAASAGAAYPSLAQEEAVLEEIIVSGVRSSIEGAVDIKRRATNIVDGITAEDIGQMPDVSIADAISRIPGVNYTTNNGRAEFATIRGLTPDLTLTTFNGRILTTTAPGTRRVAMGRLPSELLNRVTVAKSPEAKMIEGGVAGTVQLETVKPLDRKRRSVVGVVRGLHNENADDIETADGMGWRGSLSYIDQLMDNKLGIALGWAGLDEDTPVYENRLSNPRFRAPNNGPFGNADENLTPRNDLDNSGLREVSPGAVSYDIVDQDVERNSFLAVVQYEPTADFSLNFDAAYVEQTTFVRNNRLIFENLLIPELGPSPGTEGDVSIKEFLSGSDDAFELLTAVSDGLGRIVNFRNPNNIDEETVNLGLKSEYRIGDWTLGANLSHSSSTQDRDNPTLATQMLSVDGRPGLPLTRNGAFDITDSGNIIIGFEEGVENPEQWGIRNILTFQSESEDEINSLSFDANWNVNTGFISSVDLGVRIEQRDLSLVTDRNRYFFGPPPTSGNWPTLDESDVAFDFPYSSYFNSYGDPSRDGSNGLDYTPYWPQWNEDALIQRAFDEFDRQDRPASYSFEDQLNSFDLPNTFDLSEDTAAFYAQLNFDSEVAGLNYFGNAGIRVVSTDVEASGFSVSLDNLTARFDDETQSYAFGGVSNDLLSNTESHSYTKVLPSLNLTFELTDNLYLRTAAARTMSRPLLTDLIPTVDTNVDANQAESLRLTPKSPDLDPFFADQADLSLEWYLSEDISMTAGYYFKKVEAFLTRELQNATTPAIEVDESGNPTGETLDVETLINRQVNADTSFDFQGLEFSYNHYFGMGFGVTANASFNDTDAVEDSTGVGTRIIPVPAGGISDEVYNVIPYYEQGPLAIRLAWNKNSGFSRPARGSFQETPDGRLDMTFQYEVNKHIKIIGSARNITDETLDQYTYLFEGVDPVSTGYPERIVSPGRSYTLGLRARF</sequence>
<evidence type="ECO:0000256" key="7">
    <source>
        <dbReference type="SAM" id="MobiDB-lite"/>
    </source>
</evidence>
<dbReference type="InterPro" id="IPR036942">
    <property type="entry name" value="Beta-barrel_TonB_sf"/>
</dbReference>
<evidence type="ECO:0000256" key="3">
    <source>
        <dbReference type="ARBA" id="ARBA00023077"/>
    </source>
</evidence>
<dbReference type="OrthoDB" id="8727862at2"/>
<feature type="region of interest" description="Disordered" evidence="7">
    <location>
        <begin position="237"/>
        <end position="267"/>
    </location>
</feature>
<gene>
    <name evidence="11" type="ORF">EDC38_2335</name>
</gene>
<keyword evidence="11" id="KW-0675">Receptor</keyword>
<dbReference type="GO" id="GO:0009279">
    <property type="term" value="C:cell outer membrane"/>
    <property type="evidence" value="ECO:0007669"/>
    <property type="project" value="UniProtKB-SubCell"/>
</dbReference>
<feature type="domain" description="TonB-dependent receptor-like beta-barrel" evidence="9">
    <location>
        <begin position="459"/>
        <end position="929"/>
    </location>
</feature>
<dbReference type="Pfam" id="PF07715">
    <property type="entry name" value="Plug"/>
    <property type="match status" value="1"/>
</dbReference>
<reference evidence="11 12" key="1">
    <citation type="submission" date="2018-11" db="EMBL/GenBank/DDBJ databases">
        <title>Genomic Encyclopedia of Type Strains, Phase IV (KMG-IV): sequencing the most valuable type-strain genomes for metagenomic binning, comparative biology and taxonomic classification.</title>
        <authorList>
            <person name="Goeker M."/>
        </authorList>
    </citation>
    <scope>NUCLEOTIDE SEQUENCE [LARGE SCALE GENOMIC DNA]</scope>
    <source>
        <strain evidence="11 12">DSM 16974</strain>
    </source>
</reference>
<dbReference type="Gene3D" id="2.170.130.10">
    <property type="entry name" value="TonB-dependent receptor, plug domain"/>
    <property type="match status" value="1"/>
</dbReference>
<dbReference type="NCBIfam" id="TIGR01782">
    <property type="entry name" value="TonB-Xanth-Caul"/>
    <property type="match status" value="1"/>
</dbReference>
<accession>A0A3N1P0Z1</accession>
<dbReference type="EMBL" id="RJUK01000001">
    <property type="protein sequence ID" value="ROQ21709.1"/>
    <property type="molecule type" value="Genomic_DNA"/>
</dbReference>
<evidence type="ECO:0000256" key="6">
    <source>
        <dbReference type="RuleBase" id="RU003357"/>
    </source>
</evidence>
<comment type="subcellular location">
    <subcellularLocation>
        <location evidence="1 6">Cell outer membrane</location>
    </subcellularLocation>
</comment>
<dbReference type="SUPFAM" id="SSF56935">
    <property type="entry name" value="Porins"/>
    <property type="match status" value="1"/>
</dbReference>
<dbReference type="InterPro" id="IPR012910">
    <property type="entry name" value="Plug_dom"/>
</dbReference>
<comment type="similarity">
    <text evidence="6">Belongs to the TonB-dependent receptor family.</text>
</comment>
<proteinExistence type="inferred from homology"/>
<organism evidence="11 12">
    <name type="scientific">Marinimicrobium koreense</name>
    <dbReference type="NCBI Taxonomy" id="306545"/>
    <lineage>
        <taxon>Bacteria</taxon>
        <taxon>Pseudomonadati</taxon>
        <taxon>Pseudomonadota</taxon>
        <taxon>Gammaproteobacteria</taxon>
        <taxon>Cellvibrionales</taxon>
        <taxon>Cellvibrionaceae</taxon>
        <taxon>Marinimicrobium</taxon>
    </lineage>
</organism>
<evidence type="ECO:0000256" key="5">
    <source>
        <dbReference type="ARBA" id="ARBA00023237"/>
    </source>
</evidence>
<evidence type="ECO:0000313" key="12">
    <source>
        <dbReference type="Proteomes" id="UP000273643"/>
    </source>
</evidence>
<protein>
    <submittedName>
        <fullName evidence="11">TonB-dependent receptor</fullName>
    </submittedName>
</protein>